<evidence type="ECO:0008006" key="5">
    <source>
        <dbReference type="Google" id="ProtNLM"/>
    </source>
</evidence>
<dbReference type="InterPro" id="IPR039446">
    <property type="entry name" value="DauR-like"/>
</dbReference>
<dbReference type="RefSeq" id="WP_002527288.1">
    <property type="nucleotide sequence ID" value="NZ_AP024747.1"/>
</dbReference>
<proteinExistence type="predicted"/>
<feature type="domain" description="Transcriptional regulator DauR-like HTH" evidence="2">
    <location>
        <begin position="146"/>
        <end position="206"/>
    </location>
</feature>
<reference evidence="3" key="1">
    <citation type="submission" date="2021-06" db="EMBL/GenBank/DDBJ databases">
        <title>Genome sequence of Cutibacterium modestum strain KB17-24694.</title>
        <authorList>
            <person name="Dekio I."/>
            <person name="Asahina A."/>
            <person name="Nishida M."/>
        </authorList>
    </citation>
    <scope>NUCLEOTIDE SEQUENCE</scope>
    <source>
        <strain evidence="3">KB17-24694</strain>
    </source>
</reference>
<accession>A0AAD1KNQ3</accession>
<feature type="domain" description="YheO-like" evidence="1">
    <location>
        <begin position="5"/>
        <end position="110"/>
    </location>
</feature>
<evidence type="ECO:0000313" key="4">
    <source>
        <dbReference type="Proteomes" id="UP000825072"/>
    </source>
</evidence>
<dbReference type="Pfam" id="PF13309">
    <property type="entry name" value="HTH_22"/>
    <property type="match status" value="1"/>
</dbReference>
<dbReference type="EMBL" id="AP024747">
    <property type="protein sequence ID" value="BCY25225.1"/>
    <property type="molecule type" value="Genomic_DNA"/>
</dbReference>
<dbReference type="InterPro" id="IPR013559">
    <property type="entry name" value="YheO"/>
</dbReference>
<sequence length="221" mass="24187">MTIAALIGIVDPLKHSLIGRSEVVLHDLSKLPNSIVAIAGRLTSRQVGDPATDELVHAWQTGNMRTQIGYEKNTPEGRALRCSTILVEDTDGPLAALCMNTDVSVWQGVHDMTAAILHGAPWPGEGPAPEIPRHVEPAPDIKEVANSLMQDAVDRVGIPIDLMRKDHKLLVVELLRSHGFFLLKDSVEATANLLKVSRFTVYNYLNELDDGSRTDNPSLNY</sequence>
<evidence type="ECO:0000313" key="3">
    <source>
        <dbReference type="EMBL" id="BCY25225.1"/>
    </source>
</evidence>
<dbReference type="PANTHER" id="PTHR35568">
    <property type="entry name" value="TRANSCRIPTIONAL REGULATOR DAUR"/>
    <property type="match status" value="1"/>
</dbReference>
<dbReference type="GeneID" id="92880712"/>
<dbReference type="PANTHER" id="PTHR35568:SF1">
    <property type="entry name" value="TRANSCRIPTIONAL REGULATOR DAUR"/>
    <property type="match status" value="1"/>
</dbReference>
<protein>
    <recommendedName>
        <fullName evidence="5">Transcriptional regulator</fullName>
    </recommendedName>
</protein>
<organism evidence="3 4">
    <name type="scientific">Cutibacterium modestum</name>
    <dbReference type="NCBI Taxonomy" id="2559073"/>
    <lineage>
        <taxon>Bacteria</taxon>
        <taxon>Bacillati</taxon>
        <taxon>Actinomycetota</taxon>
        <taxon>Actinomycetes</taxon>
        <taxon>Propionibacteriales</taxon>
        <taxon>Propionibacteriaceae</taxon>
        <taxon>Cutibacterium</taxon>
    </lineage>
</organism>
<dbReference type="InterPro" id="IPR039445">
    <property type="entry name" value="DauR-like_HTH"/>
</dbReference>
<dbReference type="Proteomes" id="UP000825072">
    <property type="component" value="Chromosome 1"/>
</dbReference>
<evidence type="ECO:0000259" key="2">
    <source>
        <dbReference type="Pfam" id="PF13309"/>
    </source>
</evidence>
<dbReference type="AlphaFoldDB" id="A0AAD1KNQ3"/>
<dbReference type="Pfam" id="PF08348">
    <property type="entry name" value="PAS_6"/>
    <property type="match status" value="1"/>
</dbReference>
<evidence type="ECO:0000259" key="1">
    <source>
        <dbReference type="Pfam" id="PF08348"/>
    </source>
</evidence>
<name>A0AAD1KNQ3_9ACTN</name>
<gene>
    <name evidence="3" type="ORF">KB1_12150</name>
</gene>